<keyword evidence="5" id="KW-1133">Transmembrane helix</keyword>
<dbReference type="Proteomes" id="UP000094527">
    <property type="component" value="Unassembled WGS sequence"/>
</dbReference>
<evidence type="ECO:0000313" key="8">
    <source>
        <dbReference type="Proteomes" id="UP000094527"/>
    </source>
</evidence>
<comment type="caution">
    <text evidence="7">The sequence shown here is derived from an EMBL/GenBank/DDBJ whole genome shotgun (WGS) entry which is preliminary data.</text>
</comment>
<feature type="domain" description="Spaetzle" evidence="6">
    <location>
        <begin position="305"/>
        <end position="402"/>
    </location>
</feature>
<keyword evidence="5" id="KW-0812">Transmembrane</keyword>
<sequence>MITLTSSRSTNNSSNPVGGGVSPTSSRRNNHHHQHNLRSRFHYKEETMPGIIMESFRRPRSSSSYSSAFSTGFSSVIVIGVLLSVSTCVVLGGYPPSSYYPVKKYPYLPAPPGETPTCAKHGSTFCEKIETYPTEVVSYLLYKYGQTYQQFIKSESDRDFFLISQTYGPAPYEGGYSSPNDKHYRQQSSYNAPAASGGYQNYNGNNATGNGGSGGGGGYPNSYYRSQNNNRYQREYGGYSSGGNSGGGSGGGGGYQFAAAAMPPPMIQSMWWNHRDTVTSRPAYPYLQQHRGGYRKKRQVSGDGQLCATRSNFIAPQAAMNNEGNWMYVVNLDDPRYLQMVRAEFCANGDGSPCNGVCNVGPGVRASCRQKYVQKRLVALDGSGERFLNDVFWFAHCCVCQVN</sequence>
<dbReference type="STRING" id="48709.A0A1D2MIR6"/>
<dbReference type="InterPro" id="IPR032104">
    <property type="entry name" value="Spaetzle"/>
</dbReference>
<evidence type="ECO:0000256" key="3">
    <source>
        <dbReference type="ARBA" id="ARBA00023180"/>
    </source>
</evidence>
<dbReference type="PANTHER" id="PTHR23199:SF16">
    <property type="entry name" value="PROTEIN SPAETZLE 5"/>
    <property type="match status" value="1"/>
</dbReference>
<gene>
    <name evidence="7" type="ORF">Ocin01_13830</name>
</gene>
<dbReference type="InterPro" id="IPR052444">
    <property type="entry name" value="Spz/Toll_ligand-like"/>
</dbReference>
<keyword evidence="5" id="KW-0472">Membrane</keyword>
<feature type="transmembrane region" description="Helical" evidence="5">
    <location>
        <begin position="67"/>
        <end position="94"/>
    </location>
</feature>
<dbReference type="GO" id="GO:0021556">
    <property type="term" value="P:central nervous system formation"/>
    <property type="evidence" value="ECO:0007669"/>
    <property type="project" value="TreeGrafter"/>
</dbReference>
<dbReference type="GO" id="GO:0045087">
    <property type="term" value="P:innate immune response"/>
    <property type="evidence" value="ECO:0007669"/>
    <property type="project" value="TreeGrafter"/>
</dbReference>
<feature type="compositionally biased region" description="Low complexity" evidence="4">
    <location>
        <begin position="1"/>
        <end position="15"/>
    </location>
</feature>
<dbReference type="GO" id="GO:0005615">
    <property type="term" value="C:extracellular space"/>
    <property type="evidence" value="ECO:0007669"/>
    <property type="project" value="UniProtKB-ARBA"/>
</dbReference>
<feature type="region of interest" description="Disordered" evidence="4">
    <location>
        <begin position="1"/>
        <end position="40"/>
    </location>
</feature>
<name>A0A1D2MIR6_ORCCI</name>
<dbReference type="GO" id="GO:0005121">
    <property type="term" value="F:Toll binding"/>
    <property type="evidence" value="ECO:0007669"/>
    <property type="project" value="TreeGrafter"/>
</dbReference>
<dbReference type="OrthoDB" id="7933576at2759"/>
<feature type="compositionally biased region" description="Low complexity" evidence="4">
    <location>
        <begin position="194"/>
        <end position="206"/>
    </location>
</feature>
<feature type="region of interest" description="Disordered" evidence="4">
    <location>
        <begin position="174"/>
        <end position="206"/>
    </location>
</feature>
<dbReference type="SUPFAM" id="SSF57501">
    <property type="entry name" value="Cystine-knot cytokines"/>
    <property type="match status" value="1"/>
</dbReference>
<evidence type="ECO:0000256" key="1">
    <source>
        <dbReference type="ARBA" id="ARBA00022729"/>
    </source>
</evidence>
<dbReference type="Gene3D" id="2.10.90.10">
    <property type="entry name" value="Cystine-knot cytokines"/>
    <property type="match status" value="1"/>
</dbReference>
<feature type="compositionally biased region" description="Basic residues" evidence="4">
    <location>
        <begin position="28"/>
        <end position="40"/>
    </location>
</feature>
<evidence type="ECO:0000256" key="5">
    <source>
        <dbReference type="SAM" id="Phobius"/>
    </source>
</evidence>
<dbReference type="InterPro" id="IPR029034">
    <property type="entry name" value="Cystine-knot_cytokine"/>
</dbReference>
<protein>
    <submittedName>
        <fullName evidence="7">Protein spaetzle</fullName>
    </submittedName>
</protein>
<accession>A0A1D2MIR6</accession>
<dbReference type="OMA" id="CRQKYVQ"/>
<keyword evidence="2" id="KW-1015">Disulfide bond</keyword>
<evidence type="ECO:0000256" key="4">
    <source>
        <dbReference type="SAM" id="MobiDB-lite"/>
    </source>
</evidence>
<evidence type="ECO:0000259" key="6">
    <source>
        <dbReference type="Pfam" id="PF16077"/>
    </source>
</evidence>
<keyword evidence="1" id="KW-0732">Signal</keyword>
<evidence type="ECO:0000256" key="2">
    <source>
        <dbReference type="ARBA" id="ARBA00023157"/>
    </source>
</evidence>
<dbReference type="AlphaFoldDB" id="A0A1D2MIR6"/>
<keyword evidence="3" id="KW-0325">Glycoprotein</keyword>
<dbReference type="PANTHER" id="PTHR23199">
    <property type="entry name" value="NEUROTROPHIN 1-RELATED"/>
    <property type="match status" value="1"/>
</dbReference>
<organism evidence="7 8">
    <name type="scientific">Orchesella cincta</name>
    <name type="common">Springtail</name>
    <name type="synonym">Podura cincta</name>
    <dbReference type="NCBI Taxonomy" id="48709"/>
    <lineage>
        <taxon>Eukaryota</taxon>
        <taxon>Metazoa</taxon>
        <taxon>Ecdysozoa</taxon>
        <taxon>Arthropoda</taxon>
        <taxon>Hexapoda</taxon>
        <taxon>Collembola</taxon>
        <taxon>Entomobryomorpha</taxon>
        <taxon>Entomobryoidea</taxon>
        <taxon>Orchesellidae</taxon>
        <taxon>Orchesellinae</taxon>
        <taxon>Orchesella</taxon>
    </lineage>
</organism>
<dbReference type="GO" id="GO:0008083">
    <property type="term" value="F:growth factor activity"/>
    <property type="evidence" value="ECO:0007669"/>
    <property type="project" value="TreeGrafter"/>
</dbReference>
<dbReference type="Pfam" id="PF16077">
    <property type="entry name" value="Spaetzle"/>
    <property type="match status" value="1"/>
</dbReference>
<reference evidence="7 8" key="1">
    <citation type="journal article" date="2016" name="Genome Biol. Evol.">
        <title>Gene Family Evolution Reflects Adaptation to Soil Environmental Stressors in the Genome of the Collembolan Orchesella cincta.</title>
        <authorList>
            <person name="Faddeeva-Vakhrusheva A."/>
            <person name="Derks M.F."/>
            <person name="Anvar S.Y."/>
            <person name="Agamennone V."/>
            <person name="Suring W."/>
            <person name="Smit S."/>
            <person name="van Straalen N.M."/>
            <person name="Roelofs D."/>
        </authorList>
    </citation>
    <scope>NUCLEOTIDE SEQUENCE [LARGE SCALE GENOMIC DNA]</scope>
    <source>
        <tissue evidence="7">Mixed pool</tissue>
    </source>
</reference>
<dbReference type="EMBL" id="LJIJ01001134">
    <property type="protein sequence ID" value="ODM92845.1"/>
    <property type="molecule type" value="Genomic_DNA"/>
</dbReference>
<proteinExistence type="predicted"/>
<keyword evidence="8" id="KW-1185">Reference proteome</keyword>
<evidence type="ECO:0000313" key="7">
    <source>
        <dbReference type="EMBL" id="ODM92845.1"/>
    </source>
</evidence>